<accession>A0ABS9PB86</accession>
<name>A0ABS9PB86_9GAMM</name>
<organism evidence="2 3">
    <name type="scientific">Billgrantia campisalis</name>
    <dbReference type="NCBI Taxonomy" id="74661"/>
    <lineage>
        <taxon>Bacteria</taxon>
        <taxon>Pseudomonadati</taxon>
        <taxon>Pseudomonadota</taxon>
        <taxon>Gammaproteobacteria</taxon>
        <taxon>Oceanospirillales</taxon>
        <taxon>Halomonadaceae</taxon>
        <taxon>Billgrantia</taxon>
    </lineage>
</organism>
<gene>
    <name evidence="2" type="ORF">HOP52_12240</name>
</gene>
<dbReference type="Proteomes" id="UP000814385">
    <property type="component" value="Unassembled WGS sequence"/>
</dbReference>
<reference evidence="2 3" key="1">
    <citation type="submission" date="2020-05" db="EMBL/GenBank/DDBJ databases">
        <title>Comparative genomic analysis of denitrifying bacteria from Halomonas genus.</title>
        <authorList>
            <person name="Wang L."/>
            <person name="Shao Z."/>
        </authorList>
    </citation>
    <scope>NUCLEOTIDE SEQUENCE [LARGE SCALE GENOMIC DNA]</scope>
    <source>
        <strain evidence="2 3">A4</strain>
    </source>
</reference>
<keyword evidence="3" id="KW-1185">Reference proteome</keyword>
<proteinExistence type="predicted"/>
<evidence type="ECO:0000313" key="3">
    <source>
        <dbReference type="Proteomes" id="UP000814385"/>
    </source>
</evidence>
<sequence>MRKVINFFWPILEKASNEEVENQKSNEKELIKKIRNAELAQNPEIALDEARRLFDAEQERRRGADSKAGLYLAAITALVPVLSSVLPDLWKGDDDKLFSTVLLLFFVGALIYLLRAAFWAFSTIKVSRFSQLGALDIVSSWGESEPPQELTKKLMCYVSFNMSSTNEKVSCIKMTHEFFLRSFLCFLLYLAVQAVWPAAFLAFRAIYESLILSFLNCA</sequence>
<dbReference type="RefSeq" id="WP_238977670.1">
    <property type="nucleotide sequence ID" value="NZ_JABFUC010000009.1"/>
</dbReference>
<evidence type="ECO:0000256" key="1">
    <source>
        <dbReference type="SAM" id="Phobius"/>
    </source>
</evidence>
<keyword evidence="1" id="KW-1133">Transmembrane helix</keyword>
<comment type="caution">
    <text evidence="2">The sequence shown here is derived from an EMBL/GenBank/DDBJ whole genome shotgun (WGS) entry which is preliminary data.</text>
</comment>
<evidence type="ECO:0000313" key="2">
    <source>
        <dbReference type="EMBL" id="MCG6658522.1"/>
    </source>
</evidence>
<dbReference type="EMBL" id="JABFUC010000009">
    <property type="protein sequence ID" value="MCG6658522.1"/>
    <property type="molecule type" value="Genomic_DNA"/>
</dbReference>
<feature type="transmembrane region" description="Helical" evidence="1">
    <location>
        <begin position="183"/>
        <end position="206"/>
    </location>
</feature>
<feature type="transmembrane region" description="Helical" evidence="1">
    <location>
        <begin position="68"/>
        <end position="86"/>
    </location>
</feature>
<keyword evidence="1" id="KW-0472">Membrane</keyword>
<protein>
    <submittedName>
        <fullName evidence="2">Uncharacterized protein</fullName>
    </submittedName>
</protein>
<feature type="transmembrane region" description="Helical" evidence="1">
    <location>
        <begin position="98"/>
        <end position="121"/>
    </location>
</feature>
<keyword evidence="1" id="KW-0812">Transmembrane</keyword>